<dbReference type="Gene3D" id="3.10.28.10">
    <property type="entry name" value="Homing endonucleases"/>
    <property type="match status" value="1"/>
</dbReference>
<evidence type="ECO:0000313" key="1">
    <source>
        <dbReference type="EMBL" id="AEK48341.1"/>
    </source>
</evidence>
<keyword evidence="1" id="KW-0496">Mitochondrion</keyword>
<gene>
    <name evidence="1" type="primary">cytb</name>
</gene>
<accession>G5CEV4</accession>
<dbReference type="AlphaFoldDB" id="G5CEV4"/>
<dbReference type="InterPro" id="IPR027434">
    <property type="entry name" value="Homing_endonucl"/>
</dbReference>
<protein>
    <submittedName>
        <fullName evidence="1">Orf436</fullName>
    </submittedName>
</protein>
<name>G5CEV4_9LECA</name>
<dbReference type="SUPFAM" id="SSF55608">
    <property type="entry name" value="Homing endonucleases"/>
    <property type="match status" value="1"/>
</dbReference>
<sequence length="145" mass="16784">MFIFKNGISLYSNIPQSPEPIFKLPNSPEGYVNLHFFKNWIVAFTMSEGSFFINNNNDACYQLKQRLHVVLFDAIKLVFNTNLKLDINKDLYIQYSVSSIKDIQTVVNFFSFTGLHPLIGLKGIKYTTWLSDLRNSSRYANLNFP</sequence>
<dbReference type="RefSeq" id="YP_005351226.1">
    <property type="nucleotide sequence ID" value="NC_016957.1"/>
</dbReference>
<geneLocation type="mitochondrion" evidence="1"/>
<organism evidence="1">
    <name type="scientific">Peltigera membranacea</name>
    <dbReference type="NCBI Taxonomy" id="161997"/>
    <lineage>
        <taxon>Eukaryota</taxon>
        <taxon>Fungi</taxon>
        <taxon>Dikarya</taxon>
        <taxon>Ascomycota</taxon>
        <taxon>Pezizomycotina</taxon>
        <taxon>Lecanoromycetes</taxon>
        <taxon>OSLEUM clade</taxon>
        <taxon>Lecanoromycetidae</taxon>
        <taxon>Peltigerales</taxon>
        <taxon>Peltigerineae</taxon>
        <taxon>Peltigeraceae</taxon>
        <taxon>Peltigera</taxon>
    </lineage>
</organism>
<dbReference type="EMBL" id="JN088165">
    <property type="protein sequence ID" value="AEK48341.1"/>
    <property type="molecule type" value="Genomic_DNA"/>
</dbReference>
<dbReference type="GeneID" id="11816642"/>
<reference evidence="1" key="1">
    <citation type="journal article" date="2012" name="Fungal Biol.">
        <title>Mitochondrial genomes from the lichenized fungi Peltigera membranacea and Peltigera malacea: Features and phylogeny.</title>
        <authorList>
            <person name="Xavier B.B."/>
            <person name="Miao V.P."/>
            <person name="Jonsson Z.O."/>
            <person name="Andresson O.S."/>
        </authorList>
    </citation>
    <scope>NUCLEOTIDE SEQUENCE</scope>
    <source>
        <strain evidence="1">LA-31632</strain>
    </source>
</reference>
<proteinExistence type="predicted"/>